<dbReference type="RefSeq" id="XP_010849721.1">
    <property type="nucleotide sequence ID" value="XM_010851419.1"/>
</dbReference>
<protein>
    <submittedName>
        <fullName evidence="2">Uncharacterized protein LOC104997002</fullName>
    </submittedName>
</protein>
<evidence type="ECO:0000313" key="2">
    <source>
        <dbReference type="RefSeq" id="XP_010849721.1"/>
    </source>
</evidence>
<accession>A0A6P3I4Z5</accession>
<gene>
    <name evidence="2" type="primary">LOC104997002</name>
</gene>
<keyword evidence="1" id="KW-1185">Reference proteome</keyword>
<dbReference type="KEGG" id="bbis:104997002"/>
<evidence type="ECO:0000313" key="1">
    <source>
        <dbReference type="Proteomes" id="UP000515208"/>
    </source>
</evidence>
<sequence length="314" mass="34024">MTTAVRRQPSWSRRTSGSHPCLGVKFCLGGLPRPVLLPRILSAPVATPRLPGPCGCGNATSSTASRYLEGGCPWTFWRRPALKMRPWHLVSANLRNLKIGYPLPNRTWESFLGAEPPHFRAQDLGVSASPWPDVQDTPEASIRVGYEVTLDMTHLLQLRDPLEEMLALVGPCCLRLSRVRDHMLPQAWAKLVTCELVTSSTTQAWPKPARGPIPPHSAIRAGLRAGPTDMLCIGAECHMVTKAEPYLGGGSGVDASGVKTTAWDVKEKIVLCGQASQMINTARWVSFQNNPQLGVFAEAMLPTGGGQQPEPSPG</sequence>
<reference evidence="2" key="1">
    <citation type="submission" date="2025-08" db="UniProtKB">
        <authorList>
            <consortium name="RefSeq"/>
        </authorList>
    </citation>
    <scope>IDENTIFICATION</scope>
    <source>
        <tissue evidence="2">Blood</tissue>
    </source>
</reference>
<proteinExistence type="predicted"/>
<dbReference type="GeneID" id="104997002"/>
<organism evidence="1 2">
    <name type="scientific">Bison bison bison</name>
    <name type="common">North American plains bison</name>
    <dbReference type="NCBI Taxonomy" id="43346"/>
    <lineage>
        <taxon>Eukaryota</taxon>
        <taxon>Metazoa</taxon>
        <taxon>Chordata</taxon>
        <taxon>Craniata</taxon>
        <taxon>Vertebrata</taxon>
        <taxon>Euteleostomi</taxon>
        <taxon>Mammalia</taxon>
        <taxon>Eutheria</taxon>
        <taxon>Laurasiatheria</taxon>
        <taxon>Artiodactyla</taxon>
        <taxon>Ruminantia</taxon>
        <taxon>Pecora</taxon>
        <taxon>Bovidae</taxon>
        <taxon>Bovinae</taxon>
        <taxon>Bison</taxon>
    </lineage>
</organism>
<dbReference type="Proteomes" id="UP000515208">
    <property type="component" value="Unplaced"/>
</dbReference>
<dbReference type="AlphaFoldDB" id="A0A6P3I4Z5"/>
<name>A0A6P3I4Z5_BISBB</name>